<proteinExistence type="predicted"/>
<dbReference type="OrthoDB" id="8453791at2"/>
<evidence type="ECO:0008006" key="3">
    <source>
        <dbReference type="Google" id="ProtNLM"/>
    </source>
</evidence>
<name>A0A562VLT8_9BACT</name>
<dbReference type="Proteomes" id="UP000319449">
    <property type="component" value="Unassembled WGS sequence"/>
</dbReference>
<evidence type="ECO:0000313" key="1">
    <source>
        <dbReference type="EMBL" id="TWJ18923.1"/>
    </source>
</evidence>
<accession>A0A562VLT8</accession>
<keyword evidence="2" id="KW-1185">Reference proteome</keyword>
<evidence type="ECO:0000313" key="2">
    <source>
        <dbReference type="Proteomes" id="UP000319449"/>
    </source>
</evidence>
<dbReference type="EMBL" id="VLLN01000012">
    <property type="protein sequence ID" value="TWJ18923.1"/>
    <property type="molecule type" value="Genomic_DNA"/>
</dbReference>
<reference evidence="1 2" key="1">
    <citation type="submission" date="2019-07" db="EMBL/GenBank/DDBJ databases">
        <title>Genomic Encyclopedia of Archaeal and Bacterial Type Strains, Phase II (KMG-II): from individual species to whole genera.</title>
        <authorList>
            <person name="Goeker M."/>
        </authorList>
    </citation>
    <scope>NUCLEOTIDE SEQUENCE [LARGE SCALE GENOMIC DNA]</scope>
    <source>
        <strain evidence="1 2">ATCC BAA-1139</strain>
    </source>
</reference>
<dbReference type="RefSeq" id="WP_145022442.1">
    <property type="nucleotide sequence ID" value="NZ_VLLN01000012.1"/>
</dbReference>
<dbReference type="AlphaFoldDB" id="A0A562VLT8"/>
<protein>
    <recommendedName>
        <fullName evidence="3">MarR family transcriptional regulator</fullName>
    </recommendedName>
</protein>
<organism evidence="1 2">
    <name type="scientific">Geobacter argillaceus</name>
    <dbReference type="NCBI Taxonomy" id="345631"/>
    <lineage>
        <taxon>Bacteria</taxon>
        <taxon>Pseudomonadati</taxon>
        <taxon>Thermodesulfobacteriota</taxon>
        <taxon>Desulfuromonadia</taxon>
        <taxon>Geobacterales</taxon>
        <taxon>Geobacteraceae</taxon>
        <taxon>Geobacter</taxon>
    </lineage>
</organism>
<gene>
    <name evidence="1" type="ORF">JN12_02138</name>
</gene>
<comment type="caution">
    <text evidence="1">The sequence shown here is derived from an EMBL/GenBank/DDBJ whole genome shotgun (WGS) entry which is preliminary data.</text>
</comment>
<sequence length="336" mass="38825">MKNLLRDFERHLKENLDITATTKKWEGVDSLPFFLRDSYTFYEVSLLNTPCLLMVARDNNEQTPAIIRKQMLQVQAKWDGELIYLCSSVSAYNRKRLIEQKVPFVVPGNQMYLPMLGIDLREHFRQIRSAAPGKLSPSTQAVVLHALLHGPGKDYTPSRLAKLYPNLDKSKWYTVMTLTRAFDELESLGLAEVLIEGRERVLRFSDGKKDLWQRSREFMRSPVKKRTFIRPLEQRWCGVPAGLTALAHFTLLAPPSTPVYAVSLDDWKSMKLTNAIVELPAAEPQSNEVEIWNYSPLLFKEEDDVVDRFSLYLSLKDNVDERVQSALEKMMEQVLW</sequence>